<keyword evidence="3" id="KW-1185">Reference proteome</keyword>
<evidence type="ECO:0000313" key="2">
    <source>
        <dbReference type="EMBL" id="PON97945.1"/>
    </source>
</evidence>
<dbReference type="Proteomes" id="UP000237000">
    <property type="component" value="Unassembled WGS sequence"/>
</dbReference>
<reference evidence="3" key="1">
    <citation type="submission" date="2016-06" db="EMBL/GenBank/DDBJ databases">
        <title>Parallel loss of symbiosis genes in relatives of nitrogen-fixing non-legume Parasponia.</title>
        <authorList>
            <person name="Van Velzen R."/>
            <person name="Holmer R."/>
            <person name="Bu F."/>
            <person name="Rutten L."/>
            <person name="Van Zeijl A."/>
            <person name="Liu W."/>
            <person name="Santuari L."/>
            <person name="Cao Q."/>
            <person name="Sharma T."/>
            <person name="Shen D."/>
            <person name="Roswanjaya Y."/>
            <person name="Wardhani T."/>
            <person name="Kalhor M.S."/>
            <person name="Jansen J."/>
            <person name="Van den Hoogen J."/>
            <person name="Gungor B."/>
            <person name="Hartog M."/>
            <person name="Hontelez J."/>
            <person name="Verver J."/>
            <person name="Yang W.-C."/>
            <person name="Schijlen E."/>
            <person name="Repin R."/>
            <person name="Schilthuizen M."/>
            <person name="Schranz E."/>
            <person name="Heidstra R."/>
            <person name="Miyata K."/>
            <person name="Fedorova E."/>
            <person name="Kohlen W."/>
            <person name="Bisseling T."/>
            <person name="Smit S."/>
            <person name="Geurts R."/>
        </authorList>
    </citation>
    <scope>NUCLEOTIDE SEQUENCE [LARGE SCALE GENOMIC DNA]</scope>
    <source>
        <strain evidence="3">cv. RG33-2</strain>
    </source>
</reference>
<dbReference type="EMBL" id="JXTC01000028">
    <property type="protein sequence ID" value="PON97945.1"/>
    <property type="molecule type" value="Genomic_DNA"/>
</dbReference>
<dbReference type="AlphaFoldDB" id="A0A2P5FJH3"/>
<comment type="caution">
    <text evidence="2">The sequence shown here is derived from an EMBL/GenBank/DDBJ whole genome shotgun (WGS) entry which is preliminary data.</text>
</comment>
<dbReference type="Pfam" id="PF14223">
    <property type="entry name" value="Retrotran_gag_2"/>
    <property type="match status" value="1"/>
</dbReference>
<gene>
    <name evidence="2" type="ORF">TorRG33x02_062600</name>
</gene>
<feature type="compositionally biased region" description="Basic and acidic residues" evidence="1">
    <location>
        <begin position="178"/>
        <end position="191"/>
    </location>
</feature>
<evidence type="ECO:0000313" key="3">
    <source>
        <dbReference type="Proteomes" id="UP000237000"/>
    </source>
</evidence>
<evidence type="ECO:0000256" key="1">
    <source>
        <dbReference type="SAM" id="MobiDB-lite"/>
    </source>
</evidence>
<protein>
    <submittedName>
        <fullName evidence="2">Zinc finger, CCHC-type</fullName>
    </submittedName>
</protein>
<dbReference type="InParanoid" id="A0A2P5FJH3"/>
<dbReference type="OrthoDB" id="1176646at2759"/>
<organism evidence="2 3">
    <name type="scientific">Trema orientale</name>
    <name type="common">Charcoal tree</name>
    <name type="synonym">Celtis orientalis</name>
    <dbReference type="NCBI Taxonomy" id="63057"/>
    <lineage>
        <taxon>Eukaryota</taxon>
        <taxon>Viridiplantae</taxon>
        <taxon>Streptophyta</taxon>
        <taxon>Embryophyta</taxon>
        <taxon>Tracheophyta</taxon>
        <taxon>Spermatophyta</taxon>
        <taxon>Magnoliopsida</taxon>
        <taxon>eudicotyledons</taxon>
        <taxon>Gunneridae</taxon>
        <taxon>Pentapetalae</taxon>
        <taxon>rosids</taxon>
        <taxon>fabids</taxon>
        <taxon>Rosales</taxon>
        <taxon>Cannabaceae</taxon>
        <taxon>Trema</taxon>
    </lineage>
</organism>
<accession>A0A2P5FJH3</accession>
<proteinExistence type="predicted"/>
<sequence>MSESSLTRAKMKTVTNIKIDMEKFDGRNNFGLWQYEKALENKYMRKSNEKRLYLKKRLFCLQLKSDTTIGNHIDNHIDTFNQFIADLSNLDEIFKDEDKVILLIRSFPNKLDHLCITLLYEKEKLSFDEVSAILYNHEIRKKDQKENRDIPTETLTTRGHSQSHKQEKKGRSRLKGRPGKDECAFCHEKGH</sequence>
<feature type="region of interest" description="Disordered" evidence="1">
    <location>
        <begin position="143"/>
        <end position="191"/>
    </location>
</feature>
<feature type="compositionally biased region" description="Basic residues" evidence="1">
    <location>
        <begin position="161"/>
        <end position="177"/>
    </location>
</feature>
<name>A0A2P5FJH3_TREOI</name>